<dbReference type="Pfam" id="PF14432">
    <property type="entry name" value="DYW_deaminase"/>
    <property type="match status" value="1"/>
</dbReference>
<feature type="repeat" description="PPR" evidence="3">
    <location>
        <begin position="112"/>
        <end position="146"/>
    </location>
</feature>
<dbReference type="PANTHER" id="PTHR47926:SF452">
    <property type="entry name" value="PENTATRICOPEPTIDE REPEAT-CONTAINING PROTEIN"/>
    <property type="match status" value="1"/>
</dbReference>
<gene>
    <name evidence="5" type="ORF">ACJIZ3_023885</name>
</gene>
<feature type="domain" description="DYW" evidence="4">
    <location>
        <begin position="529"/>
        <end position="621"/>
    </location>
</feature>
<dbReference type="Pfam" id="PF20431">
    <property type="entry name" value="E_motif"/>
    <property type="match status" value="1"/>
</dbReference>
<dbReference type="PROSITE" id="PS51375">
    <property type="entry name" value="PPR"/>
    <property type="match status" value="5"/>
</dbReference>
<evidence type="ECO:0000256" key="3">
    <source>
        <dbReference type="PROSITE-ProRule" id="PRU00708"/>
    </source>
</evidence>
<evidence type="ECO:0000256" key="2">
    <source>
        <dbReference type="ARBA" id="ARBA00022737"/>
    </source>
</evidence>
<keyword evidence="2" id="KW-0677">Repeat</keyword>
<feature type="repeat" description="PPR" evidence="3">
    <location>
        <begin position="213"/>
        <end position="247"/>
    </location>
</feature>
<name>A0ABD3TQ89_9LAMI</name>
<dbReference type="Pfam" id="PF01535">
    <property type="entry name" value="PPR"/>
    <property type="match status" value="2"/>
</dbReference>
<evidence type="ECO:0000313" key="6">
    <source>
        <dbReference type="Proteomes" id="UP001634393"/>
    </source>
</evidence>
<organism evidence="5 6">
    <name type="scientific">Penstemon smallii</name>
    <dbReference type="NCBI Taxonomy" id="265156"/>
    <lineage>
        <taxon>Eukaryota</taxon>
        <taxon>Viridiplantae</taxon>
        <taxon>Streptophyta</taxon>
        <taxon>Embryophyta</taxon>
        <taxon>Tracheophyta</taxon>
        <taxon>Spermatophyta</taxon>
        <taxon>Magnoliopsida</taxon>
        <taxon>eudicotyledons</taxon>
        <taxon>Gunneridae</taxon>
        <taxon>Pentapetalae</taxon>
        <taxon>asterids</taxon>
        <taxon>lamiids</taxon>
        <taxon>Lamiales</taxon>
        <taxon>Plantaginaceae</taxon>
        <taxon>Cheloneae</taxon>
        <taxon>Penstemon</taxon>
    </lineage>
</organism>
<sequence length="621" mass="70443">MLKFSRHNLFSSKNGSPFRFMLMLESVTLIQIPEQTPKNQDSQIKQTPNFQFSQTFISSLTHCKNIFQVHGQMIVNGLIQNLPIANKILNIYTLRGALQSASALFCEITEKNPVSWSVMIGGYAKAGDYMNCYSTFREYMRSGNGLDNYTLPIVIRVCRDTLDLQMGRLIHAVVFKYGFHSFVIVGSILVDMYAKCKVIEDARKVFDEMCKRDLVTWTVMIGACTECGNAHEALDLFDRMKVEGVVPDKIAMVNVVNSCAKLGVMQKATNVHDFIKRINFSLDVILGTALIDMYAKCGSVELAREIFDGMREKNVVSWSAMIAAYGYHGEGQKALDLFHVMLGRNIVPNKITFVSILYACSHSGLVEEGLHLFSSMENEYGVKPDVKHFTCVVDLFGRAGKLDKALKLIEDTNLKKDTGLWGALLGACRIHNRVELGEKVAESLLELESENAGHYVLLSNIYAKDGRWKEVAKVRELMTHRRLKKIPGYTWIEVDNKIHRFSVGDHSHYLSNEIYEELEILNEKLKVAGYVPDTNFVLHDIDEELKLELLNTHSEKLAITFGLIRTTKGTTIRITKNLRVCGDCHTFIKVVSLITDRMIVVRDANRFHHFREGACSCRDYW</sequence>
<dbReference type="InterPro" id="IPR032867">
    <property type="entry name" value="DYW_dom"/>
</dbReference>
<dbReference type="FunFam" id="1.25.40.10:FF:001050">
    <property type="entry name" value="Pentatricopeptide repeat-containing protein At2g33760"/>
    <property type="match status" value="1"/>
</dbReference>
<feature type="repeat" description="PPR" evidence="3">
    <location>
        <begin position="314"/>
        <end position="348"/>
    </location>
</feature>
<dbReference type="Pfam" id="PF13041">
    <property type="entry name" value="PPR_2"/>
    <property type="match status" value="2"/>
</dbReference>
<evidence type="ECO:0000259" key="4">
    <source>
        <dbReference type="Pfam" id="PF14432"/>
    </source>
</evidence>
<accession>A0ABD3TQ89</accession>
<dbReference type="AlphaFoldDB" id="A0ABD3TQ89"/>
<keyword evidence="6" id="KW-1185">Reference proteome</keyword>
<evidence type="ECO:0000313" key="5">
    <source>
        <dbReference type="EMBL" id="KAL3839294.1"/>
    </source>
</evidence>
<comment type="caution">
    <text evidence="5">The sequence shown here is derived from an EMBL/GenBank/DDBJ whole genome shotgun (WGS) entry which is preliminary data.</text>
</comment>
<dbReference type="PANTHER" id="PTHR47926">
    <property type="entry name" value="PENTATRICOPEPTIDE REPEAT-CONTAINING PROTEIN"/>
    <property type="match status" value="1"/>
</dbReference>
<dbReference type="InterPro" id="IPR011990">
    <property type="entry name" value="TPR-like_helical_dom_sf"/>
</dbReference>
<evidence type="ECO:0000256" key="1">
    <source>
        <dbReference type="ARBA" id="ARBA00006643"/>
    </source>
</evidence>
<dbReference type="InterPro" id="IPR046848">
    <property type="entry name" value="E_motif"/>
</dbReference>
<feature type="repeat" description="PPR" evidence="3">
    <location>
        <begin position="283"/>
        <end position="313"/>
    </location>
</feature>
<dbReference type="FunFam" id="1.25.40.10:FF:000231">
    <property type="entry name" value="Pentatricopeptide repeat-containing protein chloroplastic"/>
    <property type="match status" value="1"/>
</dbReference>
<dbReference type="EMBL" id="JBJXBP010000003">
    <property type="protein sequence ID" value="KAL3839294.1"/>
    <property type="molecule type" value="Genomic_DNA"/>
</dbReference>
<dbReference type="GO" id="GO:0031425">
    <property type="term" value="P:chloroplast RNA processing"/>
    <property type="evidence" value="ECO:0007669"/>
    <property type="project" value="UniProtKB-ARBA"/>
</dbReference>
<proteinExistence type="inferred from homology"/>
<dbReference type="InterPro" id="IPR046960">
    <property type="entry name" value="PPR_At4g14850-like_plant"/>
</dbReference>
<dbReference type="Proteomes" id="UP001634393">
    <property type="component" value="Unassembled WGS sequence"/>
</dbReference>
<feature type="repeat" description="PPR" evidence="3">
    <location>
        <begin position="349"/>
        <end position="384"/>
    </location>
</feature>
<comment type="similarity">
    <text evidence="1">Belongs to the PPR family. PCMP-H subfamily.</text>
</comment>
<reference evidence="5 6" key="1">
    <citation type="submission" date="2024-12" db="EMBL/GenBank/DDBJ databases">
        <title>The unique morphological basis and parallel evolutionary history of personate flowers in Penstemon.</title>
        <authorList>
            <person name="Depatie T.H."/>
            <person name="Wessinger C.A."/>
        </authorList>
    </citation>
    <scope>NUCLEOTIDE SEQUENCE [LARGE SCALE GENOMIC DNA]</scope>
    <source>
        <strain evidence="5">WTNN_2</strain>
        <tissue evidence="5">Leaf</tissue>
    </source>
</reference>
<dbReference type="InterPro" id="IPR002885">
    <property type="entry name" value="PPR_rpt"/>
</dbReference>
<protein>
    <recommendedName>
        <fullName evidence="4">DYW domain-containing protein</fullName>
    </recommendedName>
</protein>
<dbReference type="Gene3D" id="1.25.40.10">
    <property type="entry name" value="Tetratricopeptide repeat domain"/>
    <property type="match status" value="3"/>
</dbReference>
<dbReference type="FunFam" id="1.25.40.10:FF:000344">
    <property type="entry name" value="Pentatricopeptide repeat-containing protein"/>
    <property type="match status" value="1"/>
</dbReference>
<dbReference type="NCBIfam" id="TIGR00756">
    <property type="entry name" value="PPR"/>
    <property type="match status" value="6"/>
</dbReference>